<dbReference type="Gene3D" id="3.40.33.10">
    <property type="entry name" value="CAP"/>
    <property type="match status" value="1"/>
</dbReference>
<keyword evidence="6" id="KW-1185">Reference proteome</keyword>
<dbReference type="Proteomes" id="UP000663829">
    <property type="component" value="Unassembled WGS sequence"/>
</dbReference>
<comment type="caution">
    <text evidence="3">The sequence shown here is derived from an EMBL/GenBank/DDBJ whole genome shotgun (WGS) entry which is preliminary data.</text>
</comment>
<dbReference type="EMBL" id="CAJNOQ010001491">
    <property type="protein sequence ID" value="CAF0898685.1"/>
    <property type="molecule type" value="Genomic_DNA"/>
</dbReference>
<reference evidence="3" key="1">
    <citation type="submission" date="2021-02" db="EMBL/GenBank/DDBJ databases">
        <authorList>
            <person name="Nowell W R."/>
        </authorList>
    </citation>
    <scope>NUCLEOTIDE SEQUENCE</scope>
</reference>
<evidence type="ECO:0000313" key="5">
    <source>
        <dbReference type="EMBL" id="CAF3681507.1"/>
    </source>
</evidence>
<accession>A0A813ZH97</accession>
<dbReference type="OrthoDB" id="337038at2759"/>
<evidence type="ECO:0000313" key="6">
    <source>
        <dbReference type="Proteomes" id="UP000663829"/>
    </source>
</evidence>
<dbReference type="CDD" id="cd05382">
    <property type="entry name" value="CAP_GAPR1-like"/>
    <property type="match status" value="1"/>
</dbReference>
<dbReference type="Proteomes" id="UP000677228">
    <property type="component" value="Unassembled WGS sequence"/>
</dbReference>
<dbReference type="EMBL" id="CAJOBA010003185">
    <property type="protein sequence ID" value="CAF3673358.1"/>
    <property type="molecule type" value="Genomic_DNA"/>
</dbReference>
<organism evidence="3 6">
    <name type="scientific">Didymodactylos carnosus</name>
    <dbReference type="NCBI Taxonomy" id="1234261"/>
    <lineage>
        <taxon>Eukaryota</taxon>
        <taxon>Metazoa</taxon>
        <taxon>Spiralia</taxon>
        <taxon>Gnathifera</taxon>
        <taxon>Rotifera</taxon>
        <taxon>Eurotatoria</taxon>
        <taxon>Bdelloidea</taxon>
        <taxon>Philodinida</taxon>
        <taxon>Philodinidae</taxon>
        <taxon>Didymodactylos</taxon>
    </lineage>
</organism>
<dbReference type="SUPFAM" id="SSF55797">
    <property type="entry name" value="PR-1-like"/>
    <property type="match status" value="1"/>
</dbReference>
<name>A0A813ZH97_9BILA</name>
<evidence type="ECO:0000313" key="3">
    <source>
        <dbReference type="EMBL" id="CAF0898685.1"/>
    </source>
</evidence>
<dbReference type="SMART" id="SM00198">
    <property type="entry name" value="SCP"/>
    <property type="match status" value="1"/>
</dbReference>
<feature type="domain" description="SCP" evidence="1">
    <location>
        <begin position="61"/>
        <end position="200"/>
    </location>
</feature>
<dbReference type="InterPro" id="IPR018244">
    <property type="entry name" value="Allrgn_V5/Tpx1_CS"/>
</dbReference>
<dbReference type="Pfam" id="PF00188">
    <property type="entry name" value="CAP"/>
    <property type="match status" value="1"/>
</dbReference>
<proteinExistence type="predicted"/>
<dbReference type="PRINTS" id="PR00837">
    <property type="entry name" value="V5TPXLIKE"/>
</dbReference>
<evidence type="ECO:0000313" key="2">
    <source>
        <dbReference type="EMBL" id="CAF0891060.1"/>
    </source>
</evidence>
<dbReference type="EMBL" id="CAJOBC010001491">
    <property type="protein sequence ID" value="CAF3681507.1"/>
    <property type="molecule type" value="Genomic_DNA"/>
</dbReference>
<dbReference type="PANTHER" id="PTHR10334">
    <property type="entry name" value="CYSTEINE-RICH SECRETORY PROTEIN-RELATED"/>
    <property type="match status" value="1"/>
</dbReference>
<dbReference type="InterPro" id="IPR035940">
    <property type="entry name" value="CAP_sf"/>
</dbReference>
<dbReference type="InterPro" id="IPR002413">
    <property type="entry name" value="V5_allergen-like"/>
</dbReference>
<dbReference type="EMBL" id="CAJNOK010003184">
    <property type="protein sequence ID" value="CAF0891060.1"/>
    <property type="molecule type" value="Genomic_DNA"/>
</dbReference>
<dbReference type="Proteomes" id="UP000682733">
    <property type="component" value="Unassembled WGS sequence"/>
</dbReference>
<sequence length="214" mass="23686">MLLQDSVLSIVRVSSFLKTNKGCHSRFEERPPIQQKHITMIYSILSLLLALNAISTNGQTLFQSQALTQHNLYRQKQCAPPLAFNQTIADISQAWAKSMSQTNTLQHSTNKLNGHSLGENIGYMCSSTPSVINGSQPTAQWYNEIAQYNFSNPGYSSATGHFTAVVWVATKVFGIGISQSSTNKCYYYVANYYPAGNDISSVTNFIQNVKKPPC</sequence>
<dbReference type="InterPro" id="IPR014044">
    <property type="entry name" value="CAP_dom"/>
</dbReference>
<gene>
    <name evidence="3" type="ORF">GPM918_LOCUS8515</name>
    <name evidence="2" type="ORF">OVA965_LOCUS9131</name>
    <name evidence="5" type="ORF">SRO942_LOCUS8515</name>
    <name evidence="4" type="ORF">TMI583_LOCUS9127</name>
</gene>
<protein>
    <recommendedName>
        <fullName evidence="1">SCP domain-containing protein</fullName>
    </recommendedName>
</protein>
<dbReference type="GO" id="GO:0005576">
    <property type="term" value="C:extracellular region"/>
    <property type="evidence" value="ECO:0007669"/>
    <property type="project" value="InterPro"/>
</dbReference>
<evidence type="ECO:0000313" key="4">
    <source>
        <dbReference type="EMBL" id="CAF3673358.1"/>
    </source>
</evidence>
<dbReference type="AlphaFoldDB" id="A0A813ZH97"/>
<dbReference type="InterPro" id="IPR034113">
    <property type="entry name" value="SCP_GAPR1-like"/>
</dbReference>
<dbReference type="InterPro" id="IPR001283">
    <property type="entry name" value="CRISP-related"/>
</dbReference>
<dbReference type="PRINTS" id="PR00838">
    <property type="entry name" value="V5ALLERGEN"/>
</dbReference>
<evidence type="ECO:0000259" key="1">
    <source>
        <dbReference type="SMART" id="SM00198"/>
    </source>
</evidence>
<dbReference type="Proteomes" id="UP000681722">
    <property type="component" value="Unassembled WGS sequence"/>
</dbReference>
<dbReference type="FunFam" id="3.40.33.10:FF:000002">
    <property type="entry name" value="Golgi-associated plant pathogenesis-related protein 1"/>
    <property type="match status" value="1"/>
</dbReference>
<dbReference type="PROSITE" id="PS01009">
    <property type="entry name" value="CRISP_1"/>
    <property type="match status" value="1"/>
</dbReference>